<keyword evidence="3" id="KW-0223">Dioxygenase</keyword>
<sequence length="135" mass="14155">MKPLLLGALILAATNVQAKDTYPPVELLLQTDTSIIGEPLEYPAGQAEITLAIVTMQPGQQTGDHRHDAPLAAYVLEGEITVDYGDAGTRVYRTGDAFVEAFRSTHAGVNTGSGIARILAVFAGSDAVSNTVAED</sequence>
<dbReference type="STRING" id="981384.GCA_000192475_00179"/>
<feature type="domain" description="Cupin type-2" evidence="2">
    <location>
        <begin position="53"/>
        <end position="122"/>
    </location>
</feature>
<protein>
    <submittedName>
        <fullName evidence="3">Quercetin dioxygenase-like cupin family protein</fullName>
    </submittedName>
</protein>
<evidence type="ECO:0000313" key="4">
    <source>
        <dbReference type="Proteomes" id="UP000271700"/>
    </source>
</evidence>
<proteinExistence type="predicted"/>
<dbReference type="Pfam" id="PF07883">
    <property type="entry name" value="Cupin_2"/>
    <property type="match status" value="1"/>
</dbReference>
<keyword evidence="4" id="KW-1185">Reference proteome</keyword>
<dbReference type="CDD" id="cd02236">
    <property type="entry name" value="cupin_CV2614-like"/>
    <property type="match status" value="1"/>
</dbReference>
<organism evidence="3 4">
    <name type="scientific">Ruegeria conchae</name>
    <dbReference type="NCBI Taxonomy" id="981384"/>
    <lineage>
        <taxon>Bacteria</taxon>
        <taxon>Pseudomonadati</taxon>
        <taxon>Pseudomonadota</taxon>
        <taxon>Alphaproteobacteria</taxon>
        <taxon>Rhodobacterales</taxon>
        <taxon>Roseobacteraceae</taxon>
        <taxon>Ruegeria</taxon>
    </lineage>
</organism>
<feature type="signal peptide" evidence="1">
    <location>
        <begin position="1"/>
        <end position="18"/>
    </location>
</feature>
<evidence type="ECO:0000256" key="1">
    <source>
        <dbReference type="SAM" id="SignalP"/>
    </source>
</evidence>
<dbReference type="InterPro" id="IPR011051">
    <property type="entry name" value="RmlC_Cupin_sf"/>
</dbReference>
<dbReference type="OrthoDB" id="9800684at2"/>
<name>A0A497Z585_9RHOB</name>
<dbReference type="Gene3D" id="2.60.120.10">
    <property type="entry name" value="Jelly Rolls"/>
    <property type="match status" value="1"/>
</dbReference>
<feature type="chain" id="PRO_5019827308" evidence="1">
    <location>
        <begin position="19"/>
        <end position="135"/>
    </location>
</feature>
<dbReference type="RefSeq" id="WP_010443593.1">
    <property type="nucleotide sequence ID" value="NZ_AEYW01000025.1"/>
</dbReference>
<dbReference type="EMBL" id="RCCT01000005">
    <property type="protein sequence ID" value="RLK02782.1"/>
    <property type="molecule type" value="Genomic_DNA"/>
</dbReference>
<dbReference type="GO" id="GO:0051213">
    <property type="term" value="F:dioxygenase activity"/>
    <property type="evidence" value="ECO:0007669"/>
    <property type="project" value="UniProtKB-KW"/>
</dbReference>
<dbReference type="AlphaFoldDB" id="A0A497Z585"/>
<accession>A0A497Z585</accession>
<comment type="caution">
    <text evidence="3">The sequence shown here is derived from an EMBL/GenBank/DDBJ whole genome shotgun (WGS) entry which is preliminary data.</text>
</comment>
<dbReference type="InterPro" id="IPR013096">
    <property type="entry name" value="Cupin_2"/>
</dbReference>
<dbReference type="Proteomes" id="UP000271700">
    <property type="component" value="Unassembled WGS sequence"/>
</dbReference>
<gene>
    <name evidence="3" type="ORF">CLV75_3334</name>
</gene>
<dbReference type="PANTHER" id="PTHR38599">
    <property type="entry name" value="CUPIN DOMAIN PROTEIN (AFU_ORTHOLOGUE AFUA_3G13620)"/>
    <property type="match status" value="1"/>
</dbReference>
<dbReference type="InterPro" id="IPR014710">
    <property type="entry name" value="RmlC-like_jellyroll"/>
</dbReference>
<dbReference type="SUPFAM" id="SSF51182">
    <property type="entry name" value="RmlC-like cupins"/>
    <property type="match status" value="1"/>
</dbReference>
<dbReference type="PANTHER" id="PTHR38599:SF1">
    <property type="entry name" value="CUPIN DOMAIN PROTEIN (AFU_ORTHOLOGUE AFUA_3G13620)"/>
    <property type="match status" value="1"/>
</dbReference>
<evidence type="ECO:0000259" key="2">
    <source>
        <dbReference type="Pfam" id="PF07883"/>
    </source>
</evidence>
<keyword evidence="3" id="KW-0560">Oxidoreductase</keyword>
<evidence type="ECO:0000313" key="3">
    <source>
        <dbReference type="EMBL" id="RLK02782.1"/>
    </source>
</evidence>
<reference evidence="3 4" key="1">
    <citation type="submission" date="2018-10" db="EMBL/GenBank/DDBJ databases">
        <title>Genomic Encyclopedia of Archaeal and Bacterial Type Strains, Phase II (KMG-II): from individual species to whole genera.</title>
        <authorList>
            <person name="Goeker M."/>
        </authorList>
    </citation>
    <scope>NUCLEOTIDE SEQUENCE [LARGE SCALE GENOMIC DNA]</scope>
    <source>
        <strain evidence="3 4">DSM 29317</strain>
    </source>
</reference>
<keyword evidence="1" id="KW-0732">Signal</keyword>